<dbReference type="EMBL" id="BMCG01000001">
    <property type="protein sequence ID" value="GGB97332.1"/>
    <property type="molecule type" value="Genomic_DNA"/>
</dbReference>
<accession>A0A8J2UKU0</accession>
<name>A0A8J2UKU0_9BURK</name>
<dbReference type="RefSeq" id="WP_188394427.1">
    <property type="nucleotide sequence ID" value="NZ_BMCG01000001.1"/>
</dbReference>
<evidence type="ECO:0000313" key="2">
    <source>
        <dbReference type="Proteomes" id="UP000620266"/>
    </source>
</evidence>
<proteinExistence type="predicted"/>
<reference evidence="1" key="1">
    <citation type="journal article" date="2014" name="Int. J. Syst. Evol. Microbiol.">
        <title>Complete genome sequence of Corynebacterium casei LMG S-19264T (=DSM 44701T), isolated from a smear-ripened cheese.</title>
        <authorList>
            <consortium name="US DOE Joint Genome Institute (JGI-PGF)"/>
            <person name="Walter F."/>
            <person name="Albersmeier A."/>
            <person name="Kalinowski J."/>
            <person name="Ruckert C."/>
        </authorList>
    </citation>
    <scope>NUCLEOTIDE SEQUENCE</scope>
    <source>
        <strain evidence="1">CCM 7086</strain>
    </source>
</reference>
<evidence type="ECO:0000313" key="1">
    <source>
        <dbReference type="EMBL" id="GGB97332.1"/>
    </source>
</evidence>
<comment type="caution">
    <text evidence="1">The sequence shown here is derived from an EMBL/GenBank/DDBJ whole genome shotgun (WGS) entry which is preliminary data.</text>
</comment>
<dbReference type="AlphaFoldDB" id="A0A8J2UKU0"/>
<organism evidence="1 2">
    <name type="scientific">Oxalicibacterium flavum</name>
    <dbReference type="NCBI Taxonomy" id="179467"/>
    <lineage>
        <taxon>Bacteria</taxon>
        <taxon>Pseudomonadati</taxon>
        <taxon>Pseudomonadota</taxon>
        <taxon>Betaproteobacteria</taxon>
        <taxon>Burkholderiales</taxon>
        <taxon>Oxalobacteraceae</taxon>
        <taxon>Oxalicibacterium</taxon>
    </lineage>
</organism>
<dbReference type="InterPro" id="IPR021332">
    <property type="entry name" value="DUF2944"/>
</dbReference>
<sequence length="200" mass="23104">MDEIVKQALAKWPNVPHCHGWLALDARGYWRMRDEHAQRHDLPGERITSPALIGFIQRNYTHDDEGRWYFQNGPQRVYVDLEATPYIARTHADGFVRHTGQPVTRLDAVWLTDHGRLLLQTQGEPCLLDDRDMAECLPRIRCDQHAIDDESLLHWLEQEGKGHALTFGDGRDCVSVRFMKEDALETQFGFVKHPQAPRGD</sequence>
<gene>
    <name evidence="1" type="ORF">GCM10007205_03280</name>
</gene>
<protein>
    <recommendedName>
        <fullName evidence="3">DUF2946 domain-containing protein</fullName>
    </recommendedName>
</protein>
<evidence type="ECO:0008006" key="3">
    <source>
        <dbReference type="Google" id="ProtNLM"/>
    </source>
</evidence>
<dbReference type="Pfam" id="PF11161">
    <property type="entry name" value="DUF2944"/>
    <property type="match status" value="1"/>
</dbReference>
<keyword evidence="2" id="KW-1185">Reference proteome</keyword>
<dbReference type="Proteomes" id="UP000620266">
    <property type="component" value="Unassembled WGS sequence"/>
</dbReference>
<reference evidence="1" key="2">
    <citation type="submission" date="2020-09" db="EMBL/GenBank/DDBJ databases">
        <authorList>
            <person name="Sun Q."/>
            <person name="Sedlacek I."/>
        </authorList>
    </citation>
    <scope>NUCLEOTIDE SEQUENCE</scope>
    <source>
        <strain evidence="1">CCM 7086</strain>
    </source>
</reference>